<accession>G7YQ56</accession>
<feature type="compositionally biased region" description="Low complexity" evidence="1">
    <location>
        <begin position="371"/>
        <end position="381"/>
    </location>
</feature>
<feature type="compositionally biased region" description="Polar residues" evidence="1">
    <location>
        <begin position="506"/>
        <end position="521"/>
    </location>
</feature>
<feature type="region of interest" description="Disordered" evidence="1">
    <location>
        <begin position="504"/>
        <end position="566"/>
    </location>
</feature>
<keyword evidence="3" id="KW-1185">Reference proteome</keyword>
<dbReference type="AlphaFoldDB" id="G7YQ56"/>
<feature type="region of interest" description="Disordered" evidence="1">
    <location>
        <begin position="249"/>
        <end position="289"/>
    </location>
</feature>
<feature type="compositionally biased region" description="Polar residues" evidence="1">
    <location>
        <begin position="249"/>
        <end position="264"/>
    </location>
</feature>
<protein>
    <submittedName>
        <fullName evidence="2">Uncharacterized protein</fullName>
    </submittedName>
</protein>
<reference key="2">
    <citation type="submission" date="2011-10" db="EMBL/GenBank/DDBJ databases">
        <title>The genome and transcriptome sequence of Clonorchis sinensis provide insights into the carcinogenic liver fluke.</title>
        <authorList>
            <person name="Wang X."/>
            <person name="Huang Y."/>
            <person name="Chen W."/>
            <person name="Liu H."/>
            <person name="Guo L."/>
            <person name="Chen Y."/>
            <person name="Luo F."/>
            <person name="Zhou W."/>
            <person name="Sun J."/>
            <person name="Mao Q."/>
            <person name="Liang P."/>
            <person name="Zhou C."/>
            <person name="Tian Y."/>
            <person name="Men J."/>
            <person name="Lv X."/>
            <person name="Huang L."/>
            <person name="Zhou J."/>
            <person name="Hu Y."/>
            <person name="Li R."/>
            <person name="Zhang F."/>
            <person name="Lei H."/>
            <person name="Li X."/>
            <person name="Hu X."/>
            <person name="Liang C."/>
            <person name="Xu J."/>
            <person name="Wu Z."/>
            <person name="Yu X."/>
        </authorList>
    </citation>
    <scope>NUCLEOTIDE SEQUENCE</scope>
    <source>
        <strain>Henan</strain>
    </source>
</reference>
<organism evidence="2 3">
    <name type="scientific">Clonorchis sinensis</name>
    <name type="common">Chinese liver fluke</name>
    <dbReference type="NCBI Taxonomy" id="79923"/>
    <lineage>
        <taxon>Eukaryota</taxon>
        <taxon>Metazoa</taxon>
        <taxon>Spiralia</taxon>
        <taxon>Lophotrochozoa</taxon>
        <taxon>Platyhelminthes</taxon>
        <taxon>Trematoda</taxon>
        <taxon>Digenea</taxon>
        <taxon>Opisthorchiida</taxon>
        <taxon>Opisthorchiata</taxon>
        <taxon>Opisthorchiidae</taxon>
        <taxon>Clonorchis</taxon>
    </lineage>
</organism>
<dbReference type="EMBL" id="DF143961">
    <property type="protein sequence ID" value="GAA55087.1"/>
    <property type="molecule type" value="Genomic_DNA"/>
</dbReference>
<feature type="compositionally biased region" description="Basic and acidic residues" evidence="1">
    <location>
        <begin position="327"/>
        <end position="336"/>
    </location>
</feature>
<name>G7YQ56_CLOSI</name>
<feature type="compositionally biased region" description="Polar residues" evidence="1">
    <location>
        <begin position="437"/>
        <end position="446"/>
    </location>
</feature>
<proteinExistence type="predicted"/>
<feature type="region of interest" description="Disordered" evidence="1">
    <location>
        <begin position="425"/>
        <end position="474"/>
    </location>
</feature>
<feature type="compositionally biased region" description="Acidic residues" evidence="1">
    <location>
        <begin position="425"/>
        <end position="434"/>
    </location>
</feature>
<feature type="region of interest" description="Disordered" evidence="1">
    <location>
        <begin position="327"/>
        <end position="398"/>
    </location>
</feature>
<gene>
    <name evidence="2" type="ORF">CLF_106698</name>
</gene>
<reference evidence="2" key="1">
    <citation type="journal article" date="2011" name="Genome Biol.">
        <title>The draft genome of the carcinogenic human liver fluke Clonorchis sinensis.</title>
        <authorList>
            <person name="Wang X."/>
            <person name="Chen W."/>
            <person name="Huang Y."/>
            <person name="Sun J."/>
            <person name="Men J."/>
            <person name="Liu H."/>
            <person name="Luo F."/>
            <person name="Guo L."/>
            <person name="Lv X."/>
            <person name="Deng C."/>
            <person name="Zhou C."/>
            <person name="Fan Y."/>
            <person name="Li X."/>
            <person name="Huang L."/>
            <person name="Hu Y."/>
            <person name="Liang C."/>
            <person name="Hu X."/>
            <person name="Xu J."/>
            <person name="Yu X."/>
        </authorList>
    </citation>
    <scope>NUCLEOTIDE SEQUENCE [LARGE SCALE GENOMIC DNA]</scope>
    <source>
        <strain evidence="2">Henan</strain>
    </source>
</reference>
<evidence type="ECO:0000313" key="2">
    <source>
        <dbReference type="EMBL" id="GAA55087.1"/>
    </source>
</evidence>
<evidence type="ECO:0000256" key="1">
    <source>
        <dbReference type="SAM" id="MobiDB-lite"/>
    </source>
</evidence>
<sequence>MTGKNSKIRSTLLIMGNHLRVPKVPVNRMKPKIIVRYRRLNNAEMKELEQSNHTQCDQLGTTIATCIPTEGILAQNHLQAVQDDFVIENTAALADGDGELDSSEKPSVDLKKETQVKVVEDGKTESAEDRQPTQMTLATLEVCTIHYERNVAPSILEFGSDILISDFATRLSDNVFLAIRCFRLEDIEENTVYASDIELQTTSFVQSVEPQQACMLTTGNVTSIEVTKITEPPQPPSTAPPLAACISSTVDNSRSDSVTTSGEQVAQAPETDQESVESKPKPPLSSINQLSDLDASADQTDADSEYDGTHVINMLSEIIESSLSEMRLTDSQDQHTTDGSTQASSVCDDVHTSEASMETVKAAHSPTRLGSPSNSSTSASEGSEDIEPFPPPPPESLVDLYLAHDGTLTHTHHLFSGALDEVIEEEGAVGEPESDIGGTTVQSDADSTLIERTTDEEKQDLSSPEPNVGENFNDGELTSQVEVNPEAATEQGSVEFEIGANEAEQQDSVLDSAQPPMSQTAPEDVQMNEDRDRDTAMPENPVHQSEDVDDSSREAAGLPSEQFRQNEGSVNVCSTNHSTIYTNRKWSKHPLRYRTGKSLDRHNPDNYWGVVVRVVGLADFWLPNCCPVGFKRVSCYLTARMWGTEAQLMLGTPSTLIINTDPSLPYNQDLFEGLIVKKRIKVDGKGPSASSLQSFRGAYTSKHSRRHFCRQSVVVHQTDKR</sequence>
<dbReference type="Proteomes" id="UP000008909">
    <property type="component" value="Unassembled WGS sequence"/>
</dbReference>
<evidence type="ECO:0000313" key="3">
    <source>
        <dbReference type="Proteomes" id="UP000008909"/>
    </source>
</evidence>
<feature type="compositionally biased region" description="Basic and acidic residues" evidence="1">
    <location>
        <begin position="544"/>
        <end position="553"/>
    </location>
</feature>